<gene>
    <name evidence="2" type="ORF">FHS74_002746</name>
</gene>
<organism evidence="2 3">
    <name type="scientific">Nitrospirillum iridis</name>
    <dbReference type="NCBI Taxonomy" id="765888"/>
    <lineage>
        <taxon>Bacteria</taxon>
        <taxon>Pseudomonadati</taxon>
        <taxon>Pseudomonadota</taxon>
        <taxon>Alphaproteobacteria</taxon>
        <taxon>Rhodospirillales</taxon>
        <taxon>Azospirillaceae</taxon>
        <taxon>Nitrospirillum</taxon>
    </lineage>
</organism>
<sequence>MVSSPIPCERAIQFQHGKGWPAPQSFFTRDGGLPSRGPPFPLAYPSVIPPLPFDHSPMLERVPGSHNARRAFSGAAHPSVTAGRGSRAWLPCSRPPWPSWTRRNQGHHQRLMSSAGCRHHGGSNQKSGPSVALSGGGEALPVNPAPNAGSNGLSRRRPSPAWKRFQRRHKIGALIVPASDSFLSAVRITTKAHLIPAALRKRWLKCQGVVPVSM</sequence>
<keyword evidence="3" id="KW-1185">Reference proteome</keyword>
<name>A0A7X0B0N5_9PROT</name>
<evidence type="ECO:0000313" key="2">
    <source>
        <dbReference type="EMBL" id="MBB6252186.1"/>
    </source>
</evidence>
<dbReference type="EMBL" id="JACIIZ010000007">
    <property type="protein sequence ID" value="MBB6252186.1"/>
    <property type="molecule type" value="Genomic_DNA"/>
</dbReference>
<evidence type="ECO:0000256" key="1">
    <source>
        <dbReference type="SAM" id="MobiDB-lite"/>
    </source>
</evidence>
<evidence type="ECO:0000313" key="3">
    <source>
        <dbReference type="Proteomes" id="UP000539175"/>
    </source>
</evidence>
<dbReference type="AlphaFoldDB" id="A0A7X0B0N5"/>
<proteinExistence type="predicted"/>
<feature type="region of interest" description="Disordered" evidence="1">
    <location>
        <begin position="100"/>
        <end position="161"/>
    </location>
</feature>
<reference evidence="2 3" key="1">
    <citation type="submission" date="2020-08" db="EMBL/GenBank/DDBJ databases">
        <title>Genomic Encyclopedia of Type Strains, Phase IV (KMG-IV): sequencing the most valuable type-strain genomes for metagenomic binning, comparative biology and taxonomic classification.</title>
        <authorList>
            <person name="Goeker M."/>
        </authorList>
    </citation>
    <scope>NUCLEOTIDE SEQUENCE [LARGE SCALE GENOMIC DNA]</scope>
    <source>
        <strain evidence="2 3">DSM 22198</strain>
    </source>
</reference>
<protein>
    <submittedName>
        <fullName evidence="2">Uncharacterized protein</fullName>
    </submittedName>
</protein>
<accession>A0A7X0B0N5</accession>
<dbReference type="Proteomes" id="UP000539175">
    <property type="component" value="Unassembled WGS sequence"/>
</dbReference>
<comment type="caution">
    <text evidence="2">The sequence shown here is derived from an EMBL/GenBank/DDBJ whole genome shotgun (WGS) entry which is preliminary data.</text>
</comment>